<dbReference type="eggNOG" id="ENOG5032WZ7">
    <property type="taxonomic scope" value="Bacteria"/>
</dbReference>
<evidence type="ECO:0000313" key="1">
    <source>
        <dbReference type="EMBL" id="KFF06317.1"/>
    </source>
</evidence>
<organism evidence="1 2">
    <name type="scientific">Flavobacterium reichenbachii</name>
    <dbReference type="NCBI Taxonomy" id="362418"/>
    <lineage>
        <taxon>Bacteria</taxon>
        <taxon>Pseudomonadati</taxon>
        <taxon>Bacteroidota</taxon>
        <taxon>Flavobacteriia</taxon>
        <taxon>Flavobacteriales</taxon>
        <taxon>Flavobacteriaceae</taxon>
        <taxon>Flavobacterium</taxon>
    </lineage>
</organism>
<name>A0A085ZPF3_9FLAO</name>
<dbReference type="STRING" id="362418.IW19_12610"/>
<sequence>MIKRNEFIQHEIWMLSTFGAFQRANIYKDGVTETERKQFRTKLRGYIENSLITKYLDEVTEENHIQNIIALSEYTTEFSSILKQGRINIGISQKLLNLYLKYLWCLDKISAPPHFPVDSIIQKHLKIVNPTPWTKMTNVEEYLRVIQVAKDLLPSKPYSSIAELELYLFERN</sequence>
<protein>
    <submittedName>
        <fullName evidence="1">Uncharacterized protein</fullName>
    </submittedName>
</protein>
<evidence type="ECO:0000313" key="2">
    <source>
        <dbReference type="Proteomes" id="UP000028715"/>
    </source>
</evidence>
<proteinExistence type="predicted"/>
<dbReference type="AlphaFoldDB" id="A0A085ZPF3"/>
<keyword evidence="2" id="KW-1185">Reference proteome</keyword>
<dbReference type="Proteomes" id="UP000028715">
    <property type="component" value="Unassembled WGS sequence"/>
</dbReference>
<gene>
    <name evidence="1" type="ORF">IW19_12610</name>
</gene>
<accession>A0A085ZPF3</accession>
<dbReference type="RefSeq" id="WP_035684532.1">
    <property type="nucleotide sequence ID" value="NZ_JPRL01000001.1"/>
</dbReference>
<dbReference type="OrthoDB" id="5458950at2"/>
<dbReference type="EMBL" id="JPRL01000001">
    <property type="protein sequence ID" value="KFF06317.1"/>
    <property type="molecule type" value="Genomic_DNA"/>
</dbReference>
<reference evidence="1 2" key="1">
    <citation type="submission" date="2014-07" db="EMBL/GenBank/DDBJ databases">
        <title>Genome of Flavobacterium reichenbachii LMG 25512.</title>
        <authorList>
            <person name="Stropko S.J."/>
            <person name="Pipes S.E."/>
            <person name="Newman J.D."/>
        </authorList>
    </citation>
    <scope>NUCLEOTIDE SEQUENCE [LARGE SCALE GENOMIC DNA]</scope>
    <source>
        <strain evidence="1 2">LMG 25512</strain>
    </source>
</reference>
<comment type="caution">
    <text evidence="1">The sequence shown here is derived from an EMBL/GenBank/DDBJ whole genome shotgun (WGS) entry which is preliminary data.</text>
</comment>